<comment type="subcellular location">
    <subcellularLocation>
        <location evidence="1">Secreted</location>
    </subcellularLocation>
</comment>
<accession>A0A0M3J0M2</accession>
<evidence type="ECO:0000256" key="1">
    <source>
        <dbReference type="ARBA" id="ARBA00004613"/>
    </source>
</evidence>
<dbReference type="InterPro" id="IPR008632">
    <property type="entry name" value="Gp-FAR-1"/>
</dbReference>
<protein>
    <submittedName>
        <fullName evidence="12">Fatty-acid and retinol-binding protein 1</fullName>
    </submittedName>
</protein>
<keyword evidence="7" id="KW-0683">Retinol-binding</keyword>
<evidence type="ECO:0000256" key="4">
    <source>
        <dbReference type="ARBA" id="ARBA00022729"/>
    </source>
</evidence>
<proteinExistence type="inferred from homology"/>
<dbReference type="Gene3D" id="1.20.120.1100">
    <property type="match status" value="1"/>
</dbReference>
<keyword evidence="5" id="KW-0845">Vitamin A</keyword>
<dbReference type="OrthoDB" id="5808308at2759"/>
<dbReference type="Proteomes" id="UP000267096">
    <property type="component" value="Unassembled WGS sequence"/>
</dbReference>
<evidence type="ECO:0000256" key="2">
    <source>
        <dbReference type="ARBA" id="ARBA00006648"/>
    </source>
</evidence>
<evidence type="ECO:0000256" key="3">
    <source>
        <dbReference type="ARBA" id="ARBA00022525"/>
    </source>
</evidence>
<keyword evidence="11" id="KW-1185">Reference proteome</keyword>
<evidence type="ECO:0000313" key="12">
    <source>
        <dbReference type="WBParaSite" id="ASIM_0000106101-mRNA-1"/>
    </source>
</evidence>
<keyword evidence="8" id="KW-0446">Lipid-binding</keyword>
<dbReference type="AlphaFoldDB" id="A0A0M3J0M2"/>
<evidence type="ECO:0000256" key="5">
    <source>
        <dbReference type="ARBA" id="ARBA00022893"/>
    </source>
</evidence>
<reference evidence="10 11" key="2">
    <citation type="submission" date="2018-11" db="EMBL/GenBank/DDBJ databases">
        <authorList>
            <consortium name="Pathogen Informatics"/>
        </authorList>
    </citation>
    <scope>NUCLEOTIDE SEQUENCE [LARGE SCALE GENOMIC DNA]</scope>
</reference>
<keyword evidence="6" id="KW-0175">Coiled coil</keyword>
<keyword evidence="4 9" id="KW-0732">Signal</keyword>
<gene>
    <name evidence="10" type="ORF">ASIM_LOCUS955</name>
</gene>
<feature type="chain" id="PRO_5043120691" evidence="9">
    <location>
        <begin position="21"/>
        <end position="230"/>
    </location>
</feature>
<evidence type="ECO:0000256" key="6">
    <source>
        <dbReference type="ARBA" id="ARBA00023054"/>
    </source>
</evidence>
<comment type="similarity">
    <text evidence="2">Belongs to the fatty-acid and retinol-binding protein (FARBP) family.</text>
</comment>
<evidence type="ECO:0000256" key="7">
    <source>
        <dbReference type="ARBA" id="ARBA00023072"/>
    </source>
</evidence>
<sequence>MLRSSVTLLLLCIFSGEAIASKSNDENDILKGYSAKKSLSSVQTYIESYGILLPDASPFEFVRALCRQCFPFQLQNLAIEHSSIFLEHICSVAEYLPDELRQFLAQMTTQEVEVFDSIDYGSVKNEKDFIDKVSKKDAKLAEKLRLVNETIYSKINALPEQARQYMLKTIERVSSFASESSVDGIFKSIRGIIKDYSKLSKDDQNALVTAFPCIGEMMKSWFLLFWEFLN</sequence>
<dbReference type="EMBL" id="UYRR01000850">
    <property type="protein sequence ID" value="VDK18266.1"/>
    <property type="molecule type" value="Genomic_DNA"/>
</dbReference>
<keyword evidence="3" id="KW-0964">Secreted</keyword>
<feature type="signal peptide" evidence="9">
    <location>
        <begin position="1"/>
        <end position="20"/>
    </location>
</feature>
<evidence type="ECO:0000313" key="10">
    <source>
        <dbReference type="EMBL" id="VDK18266.1"/>
    </source>
</evidence>
<reference evidence="12" key="1">
    <citation type="submission" date="2017-02" db="UniProtKB">
        <authorList>
            <consortium name="WormBaseParasite"/>
        </authorList>
    </citation>
    <scope>IDENTIFICATION</scope>
</reference>
<dbReference type="GO" id="GO:0005576">
    <property type="term" value="C:extracellular region"/>
    <property type="evidence" value="ECO:0007669"/>
    <property type="project" value="UniProtKB-SubCell"/>
</dbReference>
<dbReference type="GO" id="GO:0016918">
    <property type="term" value="F:retinal binding"/>
    <property type="evidence" value="ECO:0007669"/>
    <property type="project" value="UniProtKB-KW"/>
</dbReference>
<dbReference type="GO" id="GO:0019841">
    <property type="term" value="F:retinol binding"/>
    <property type="evidence" value="ECO:0007669"/>
    <property type="project" value="UniProtKB-KW"/>
</dbReference>
<evidence type="ECO:0000256" key="8">
    <source>
        <dbReference type="ARBA" id="ARBA00023121"/>
    </source>
</evidence>
<evidence type="ECO:0000256" key="9">
    <source>
        <dbReference type="SAM" id="SignalP"/>
    </source>
</evidence>
<dbReference type="WBParaSite" id="ASIM_0000106101-mRNA-1">
    <property type="protein sequence ID" value="ASIM_0000106101-mRNA-1"/>
    <property type="gene ID" value="ASIM_0000106101"/>
</dbReference>
<name>A0A0M3J0M2_ANISI</name>
<evidence type="ECO:0000313" key="11">
    <source>
        <dbReference type="Proteomes" id="UP000267096"/>
    </source>
</evidence>
<organism evidence="12">
    <name type="scientific">Anisakis simplex</name>
    <name type="common">Herring worm</name>
    <dbReference type="NCBI Taxonomy" id="6269"/>
    <lineage>
        <taxon>Eukaryota</taxon>
        <taxon>Metazoa</taxon>
        <taxon>Ecdysozoa</taxon>
        <taxon>Nematoda</taxon>
        <taxon>Chromadorea</taxon>
        <taxon>Rhabditida</taxon>
        <taxon>Spirurina</taxon>
        <taxon>Ascaridomorpha</taxon>
        <taxon>Ascaridoidea</taxon>
        <taxon>Anisakidae</taxon>
        <taxon>Anisakis</taxon>
        <taxon>Anisakis simplex complex</taxon>
    </lineage>
</organism>
<dbReference type="Pfam" id="PF05823">
    <property type="entry name" value="Gp-FAR-1"/>
    <property type="match status" value="1"/>
</dbReference>